<proteinExistence type="inferred from homology"/>
<reference evidence="3" key="1">
    <citation type="submission" date="2021-01" db="EMBL/GenBank/DDBJ databases">
        <authorList>
            <person name="Corre E."/>
            <person name="Pelletier E."/>
            <person name="Niang G."/>
            <person name="Scheremetjew M."/>
            <person name="Finn R."/>
            <person name="Kale V."/>
            <person name="Holt S."/>
            <person name="Cochrane G."/>
            <person name="Meng A."/>
            <person name="Brown T."/>
            <person name="Cohen L."/>
        </authorList>
    </citation>
    <scope>NUCLEOTIDE SEQUENCE</scope>
    <source>
        <strain evidence="3">MM31A-1</strain>
    </source>
</reference>
<dbReference type="GO" id="GO:0048038">
    <property type="term" value="F:quinone binding"/>
    <property type="evidence" value="ECO:0007669"/>
    <property type="project" value="TreeGrafter"/>
</dbReference>
<dbReference type="EMBL" id="HBIO01000358">
    <property type="protein sequence ID" value="CAE0455419.1"/>
    <property type="molecule type" value="Transcribed_RNA"/>
</dbReference>
<dbReference type="InterPro" id="IPR020904">
    <property type="entry name" value="Sc_DH/Rdtase_CS"/>
</dbReference>
<dbReference type="Gene3D" id="3.40.50.720">
    <property type="entry name" value="NAD(P)-binding Rossmann-like Domain"/>
    <property type="match status" value="1"/>
</dbReference>
<protein>
    <recommendedName>
        <fullName evidence="4">3-oxoacyl-[acyl-carrier-protein] reductase</fullName>
    </recommendedName>
</protein>
<dbReference type="GO" id="GO:0006633">
    <property type="term" value="P:fatty acid biosynthetic process"/>
    <property type="evidence" value="ECO:0007669"/>
    <property type="project" value="TreeGrafter"/>
</dbReference>
<dbReference type="Pfam" id="PF13561">
    <property type="entry name" value="adh_short_C2"/>
    <property type="match status" value="1"/>
</dbReference>
<dbReference type="GO" id="GO:0016616">
    <property type="term" value="F:oxidoreductase activity, acting on the CH-OH group of donors, NAD or NADP as acceptor"/>
    <property type="evidence" value="ECO:0007669"/>
    <property type="project" value="TreeGrafter"/>
</dbReference>
<dbReference type="InterPro" id="IPR036291">
    <property type="entry name" value="NAD(P)-bd_dom_sf"/>
</dbReference>
<dbReference type="PRINTS" id="PR00080">
    <property type="entry name" value="SDRFAMILY"/>
</dbReference>
<dbReference type="SUPFAM" id="SSF51735">
    <property type="entry name" value="NAD(P)-binding Rossmann-fold domains"/>
    <property type="match status" value="1"/>
</dbReference>
<comment type="similarity">
    <text evidence="1">Belongs to the short-chain dehydrogenases/reductases (SDR) family.</text>
</comment>
<dbReference type="PANTHER" id="PTHR42760">
    <property type="entry name" value="SHORT-CHAIN DEHYDROGENASES/REDUCTASES FAMILY MEMBER"/>
    <property type="match status" value="1"/>
</dbReference>
<accession>A0A7S3V456</accession>
<gene>
    <name evidence="3" type="ORF">CDEB00056_LOCUS260</name>
</gene>
<evidence type="ECO:0000256" key="1">
    <source>
        <dbReference type="ARBA" id="ARBA00006484"/>
    </source>
</evidence>
<sequence>MKLHEQGCNVFLADMNADTLLKTTESDSNNPSDRIGYQACDVTNINQVKDLLHLADDFHHTCNGVGGRASILVNAAGITRDGMIGNLSESDYDEVLDTNLKGTFLACQAFCDTIRMQELCQAGGGSIINIGSVVSERGNIGQANYAASKGGVVGLTRALAKEMAFCSSRVENTSGVIRVNAILPGFIYTPMTNAALSEINQQRILRQIPLGRFGRPEDVSNMSLFLASSDRSGYVTGECWECSGAISI</sequence>
<dbReference type="InterPro" id="IPR002347">
    <property type="entry name" value="SDR_fam"/>
</dbReference>
<organism evidence="3">
    <name type="scientific">Chaetoceros debilis</name>
    <dbReference type="NCBI Taxonomy" id="122233"/>
    <lineage>
        <taxon>Eukaryota</taxon>
        <taxon>Sar</taxon>
        <taxon>Stramenopiles</taxon>
        <taxon>Ochrophyta</taxon>
        <taxon>Bacillariophyta</taxon>
        <taxon>Coscinodiscophyceae</taxon>
        <taxon>Chaetocerotophycidae</taxon>
        <taxon>Chaetocerotales</taxon>
        <taxon>Chaetocerotaceae</taxon>
        <taxon>Chaetoceros</taxon>
    </lineage>
</organism>
<dbReference type="PRINTS" id="PR00081">
    <property type="entry name" value="GDHRDH"/>
</dbReference>
<evidence type="ECO:0008006" key="4">
    <source>
        <dbReference type="Google" id="ProtNLM"/>
    </source>
</evidence>
<evidence type="ECO:0000313" key="3">
    <source>
        <dbReference type="EMBL" id="CAE0455419.1"/>
    </source>
</evidence>
<name>A0A7S3V456_9STRA</name>
<dbReference type="PROSITE" id="PS00061">
    <property type="entry name" value="ADH_SHORT"/>
    <property type="match status" value="1"/>
</dbReference>
<dbReference type="AlphaFoldDB" id="A0A7S3V456"/>
<keyword evidence="2" id="KW-0560">Oxidoreductase</keyword>
<dbReference type="PANTHER" id="PTHR42760:SF83">
    <property type="entry name" value="(3R)-3-HYDROXYACYL-COA DEHYDROGENASE"/>
    <property type="match status" value="1"/>
</dbReference>
<evidence type="ECO:0000256" key="2">
    <source>
        <dbReference type="ARBA" id="ARBA00023002"/>
    </source>
</evidence>